<dbReference type="SUPFAM" id="SSF51735">
    <property type="entry name" value="NAD(P)-binding Rossmann-fold domains"/>
    <property type="match status" value="1"/>
</dbReference>
<accession>A0ABW0ZI81</accession>
<evidence type="ECO:0000259" key="2">
    <source>
        <dbReference type="Pfam" id="PF13460"/>
    </source>
</evidence>
<evidence type="ECO:0000313" key="3">
    <source>
        <dbReference type="EMBL" id="MFC5728205.1"/>
    </source>
</evidence>
<dbReference type="EMBL" id="JBHSNS010000001">
    <property type="protein sequence ID" value="MFC5728205.1"/>
    <property type="molecule type" value="Genomic_DNA"/>
</dbReference>
<dbReference type="InterPro" id="IPR036291">
    <property type="entry name" value="NAD(P)-bd_dom_sf"/>
</dbReference>
<organism evidence="3 4">
    <name type="scientific">Nocardioides vastitatis</name>
    <dbReference type="NCBI Taxonomy" id="2568655"/>
    <lineage>
        <taxon>Bacteria</taxon>
        <taxon>Bacillati</taxon>
        <taxon>Actinomycetota</taxon>
        <taxon>Actinomycetes</taxon>
        <taxon>Propionibacteriales</taxon>
        <taxon>Nocardioidaceae</taxon>
        <taxon>Nocardioides</taxon>
    </lineage>
</organism>
<feature type="region of interest" description="Disordered" evidence="1">
    <location>
        <begin position="212"/>
        <end position="236"/>
    </location>
</feature>
<feature type="compositionally biased region" description="Basic and acidic residues" evidence="1">
    <location>
        <begin position="214"/>
        <end position="228"/>
    </location>
</feature>
<dbReference type="InterPro" id="IPR016040">
    <property type="entry name" value="NAD(P)-bd_dom"/>
</dbReference>
<comment type="caution">
    <text evidence="3">The sequence shown here is derived from an EMBL/GenBank/DDBJ whole genome shotgun (WGS) entry which is preliminary data.</text>
</comment>
<feature type="domain" description="NAD(P)-binding" evidence="2">
    <location>
        <begin position="12"/>
        <end position="143"/>
    </location>
</feature>
<dbReference type="PANTHER" id="PTHR12126">
    <property type="entry name" value="NADH-UBIQUINONE OXIDOREDUCTASE 39 KDA SUBUNIT-RELATED"/>
    <property type="match status" value="1"/>
</dbReference>
<sequence length="289" mass="30840">MRAEGRRVAVAGGTGVVGRHVVVSLQEAGATTVVISRAAGVDVTTGEGLDAAMDGVDAVIDTSNVQTLSGKKSVAFFAPATSNLLAAGERAGVRHHVALSIVGCDRVDLPYYLGKRRQEELIAAGTVPWTVLRATQFHEFAEQIVERSPGPFAMAPKMLTQPVAAREVAGALVDLALGEPRGLAADLGGPRQERMDDMVRRVVRRRGTACCRRPGADDGQGRTADRRRWTAPRRGRDARHRVLRGVARATVTAGFGARLSAALADVTRLTPLPEISVTRHHGYPEPWPI</sequence>
<dbReference type="Pfam" id="PF13460">
    <property type="entry name" value="NAD_binding_10"/>
    <property type="match status" value="1"/>
</dbReference>
<dbReference type="InterPro" id="IPR051207">
    <property type="entry name" value="ComplexI_NDUFA9_subunit"/>
</dbReference>
<name>A0ABW0ZI81_9ACTN</name>
<keyword evidence="4" id="KW-1185">Reference proteome</keyword>
<proteinExistence type="predicted"/>
<dbReference type="Proteomes" id="UP001596072">
    <property type="component" value="Unassembled WGS sequence"/>
</dbReference>
<evidence type="ECO:0000256" key="1">
    <source>
        <dbReference type="SAM" id="MobiDB-lite"/>
    </source>
</evidence>
<reference evidence="4" key="1">
    <citation type="journal article" date="2019" name="Int. J. Syst. Evol. Microbiol.">
        <title>The Global Catalogue of Microorganisms (GCM) 10K type strain sequencing project: providing services to taxonomists for standard genome sequencing and annotation.</title>
        <authorList>
            <consortium name="The Broad Institute Genomics Platform"/>
            <consortium name="The Broad Institute Genome Sequencing Center for Infectious Disease"/>
            <person name="Wu L."/>
            <person name="Ma J."/>
        </authorList>
    </citation>
    <scope>NUCLEOTIDE SEQUENCE [LARGE SCALE GENOMIC DNA]</scope>
    <source>
        <strain evidence="4">YIM 94188</strain>
    </source>
</reference>
<evidence type="ECO:0000313" key="4">
    <source>
        <dbReference type="Proteomes" id="UP001596072"/>
    </source>
</evidence>
<protein>
    <submittedName>
        <fullName evidence="3">SDR family oxidoreductase</fullName>
    </submittedName>
</protein>
<dbReference type="RefSeq" id="WP_206056322.1">
    <property type="nucleotide sequence ID" value="NZ_JBHSNS010000001.1"/>
</dbReference>
<dbReference type="Gene3D" id="3.40.50.720">
    <property type="entry name" value="NAD(P)-binding Rossmann-like Domain"/>
    <property type="match status" value="1"/>
</dbReference>
<gene>
    <name evidence="3" type="ORF">ACFPQB_04700</name>
</gene>
<dbReference type="PANTHER" id="PTHR12126:SF11">
    <property type="entry name" value="NADH DEHYDROGENASE [UBIQUINONE] 1 ALPHA SUBCOMPLEX SUBUNIT 9, MITOCHONDRIAL"/>
    <property type="match status" value="1"/>
</dbReference>